<dbReference type="STRING" id="1805146.AUJ27_01525"/>
<organism evidence="2 3">
    <name type="scientific">Candidatus Falkowbacteria bacterium CG1_02_37_44</name>
    <dbReference type="NCBI Taxonomy" id="1805146"/>
    <lineage>
        <taxon>Bacteria</taxon>
        <taxon>Candidatus Falkowiibacteriota</taxon>
    </lineage>
</organism>
<evidence type="ECO:0000259" key="1">
    <source>
        <dbReference type="Pfam" id="PF13643"/>
    </source>
</evidence>
<dbReference type="AlphaFoldDB" id="A0A1J4TCM2"/>
<dbReference type="EMBL" id="MNUU01000027">
    <property type="protein sequence ID" value="OIO07975.1"/>
    <property type="molecule type" value="Genomic_DNA"/>
</dbReference>
<dbReference type="Proteomes" id="UP000183192">
    <property type="component" value="Unassembled WGS sequence"/>
</dbReference>
<accession>A0A1J4TCM2</accession>
<comment type="caution">
    <text evidence="2">The sequence shown here is derived from an EMBL/GenBank/DDBJ whole genome shotgun (WGS) entry which is preliminary data.</text>
</comment>
<gene>
    <name evidence="2" type="ORF">AUJ27_01525</name>
</gene>
<sequence length="207" mass="23297">MDNIDWQHRQDIGSHSYQCSHCGKPLASDKGYMGVRQTPFGNKTEYICVCHFCHKPTYIDMDGKQYPGVAFGNSIDGIDNASVKSLYEEARSCASVNAFTAGVMACRKILMNIAVSKGAKENLKFVQYVKFLSDNYFVPPDGKEWVEHIKNKGNDANHKIEIVSKEDGEELLYFTEMLLTFIYAVPARFKKAAKGKDEVSESKTQNK</sequence>
<name>A0A1J4TCM2_9BACT</name>
<protein>
    <recommendedName>
        <fullName evidence="1">DUF4145 domain-containing protein</fullName>
    </recommendedName>
</protein>
<dbReference type="Pfam" id="PF13643">
    <property type="entry name" value="DUF4145"/>
    <property type="match status" value="1"/>
</dbReference>
<reference evidence="2 3" key="1">
    <citation type="journal article" date="2016" name="Environ. Microbiol.">
        <title>Genomic resolution of a cold subsurface aquifer community provides metabolic insights for novel microbes adapted to high CO concentrations.</title>
        <authorList>
            <person name="Probst A.J."/>
            <person name="Castelle C.J."/>
            <person name="Singh A."/>
            <person name="Brown C.T."/>
            <person name="Anantharaman K."/>
            <person name="Sharon I."/>
            <person name="Hug L.A."/>
            <person name="Burstein D."/>
            <person name="Emerson J.B."/>
            <person name="Thomas B.C."/>
            <person name="Banfield J.F."/>
        </authorList>
    </citation>
    <scope>NUCLEOTIDE SEQUENCE [LARGE SCALE GENOMIC DNA]</scope>
    <source>
        <strain evidence="2">CG1_02_37_44</strain>
    </source>
</reference>
<evidence type="ECO:0000313" key="2">
    <source>
        <dbReference type="EMBL" id="OIO07975.1"/>
    </source>
</evidence>
<dbReference type="InterPro" id="IPR025285">
    <property type="entry name" value="DUF4145"/>
</dbReference>
<evidence type="ECO:0000313" key="3">
    <source>
        <dbReference type="Proteomes" id="UP000183192"/>
    </source>
</evidence>
<feature type="domain" description="DUF4145" evidence="1">
    <location>
        <begin position="88"/>
        <end position="176"/>
    </location>
</feature>
<proteinExistence type="predicted"/>